<evidence type="ECO:0000313" key="6">
    <source>
        <dbReference type="EMBL" id="RKF08334.1"/>
    </source>
</evidence>
<feature type="domain" description="HTH lysR-type" evidence="5">
    <location>
        <begin position="44"/>
        <end position="101"/>
    </location>
</feature>
<dbReference type="Proteomes" id="UP000246132">
    <property type="component" value="Unassembled WGS sequence"/>
</dbReference>
<dbReference type="CDD" id="cd08432">
    <property type="entry name" value="PBP2_GcdR_TrpI_HvrB_AmpR_like"/>
    <property type="match status" value="1"/>
</dbReference>
<proteinExistence type="inferred from homology"/>
<dbReference type="PANTHER" id="PTHR30537">
    <property type="entry name" value="HTH-TYPE TRANSCRIPTIONAL REGULATOR"/>
    <property type="match status" value="1"/>
</dbReference>
<organism evidence="6 7">
    <name type="scientific">Oceaniradius stylonematis</name>
    <dbReference type="NCBI Taxonomy" id="2184161"/>
    <lineage>
        <taxon>Bacteria</taxon>
        <taxon>Pseudomonadati</taxon>
        <taxon>Pseudomonadota</taxon>
        <taxon>Alphaproteobacteria</taxon>
        <taxon>Hyphomicrobiales</taxon>
        <taxon>Ahrensiaceae</taxon>
        <taxon>Oceaniradius</taxon>
    </lineage>
</organism>
<keyword evidence="7" id="KW-1185">Reference proteome</keyword>
<evidence type="ECO:0000256" key="3">
    <source>
        <dbReference type="ARBA" id="ARBA00023125"/>
    </source>
</evidence>
<sequence>MRFLVRGSADRPWVEIEITVAKRPDKRELLMVRIRKTDVTRRLPPLNALRAFDAASRHLSFQKAAEELNVTPSALSFQIRQLEEHLHIALFRRLNRRVVLTEEGARFAPFVQDGFERLHGAMNQLRPATPDHVLTVSTGPAFAAKWLSPRIHRFLELHPDIEFRIAANLNLSDLRKDPIDVAIRFGGGNYPGLRVEPLAEDAATPLISPMLLEQRFGGAMSLTDLASMTLLHDDSASFLPKAVTWATWLKHAGAHGIDASRGARFSHADHAIEAAVDQAGIVLGRLTLAARDIRAGRLVAPFDLVLPSNASFYFCCLPEMTAEPKIEAFRAFVRSEIEGEKAELDRLRNRG</sequence>
<reference evidence="6 7" key="1">
    <citation type="journal article" date="2018" name="Int. J. Syst. Bacteriol.">
        <title>Oceaniradius stylonemae gen. nov., sp. nov., isolated from a red alga, Stylonema cornu-cervi.</title>
        <authorList>
            <person name="Jeong S."/>
        </authorList>
    </citation>
    <scope>NUCLEOTIDE SEQUENCE [LARGE SCALE GENOMIC DNA]</scope>
    <source>
        <strain evidence="6 7">StC1</strain>
    </source>
</reference>
<comment type="similarity">
    <text evidence="1">Belongs to the LysR transcriptional regulatory family.</text>
</comment>
<dbReference type="FunFam" id="1.10.10.10:FF:000038">
    <property type="entry name" value="Glycine cleavage system transcriptional activator"/>
    <property type="match status" value="1"/>
</dbReference>
<dbReference type="Gene3D" id="3.40.190.10">
    <property type="entry name" value="Periplasmic binding protein-like II"/>
    <property type="match status" value="2"/>
</dbReference>
<accession>A0A3A8ANU9</accession>
<dbReference type="InterPro" id="IPR036390">
    <property type="entry name" value="WH_DNA-bd_sf"/>
</dbReference>
<dbReference type="SUPFAM" id="SSF46785">
    <property type="entry name" value="Winged helix' DNA-binding domain"/>
    <property type="match status" value="1"/>
</dbReference>
<dbReference type="PROSITE" id="PS50931">
    <property type="entry name" value="HTH_LYSR"/>
    <property type="match status" value="1"/>
</dbReference>
<dbReference type="NCBIfam" id="NF008352">
    <property type="entry name" value="PRK11139.1"/>
    <property type="match status" value="1"/>
</dbReference>
<evidence type="ECO:0000256" key="1">
    <source>
        <dbReference type="ARBA" id="ARBA00009437"/>
    </source>
</evidence>
<dbReference type="InterPro" id="IPR000847">
    <property type="entry name" value="LysR_HTH_N"/>
</dbReference>
<gene>
    <name evidence="6" type="primary">gcvA</name>
    <name evidence="6" type="ORF">DEM25_003380</name>
</gene>
<dbReference type="PANTHER" id="PTHR30537:SF26">
    <property type="entry name" value="GLYCINE CLEAVAGE SYSTEM TRANSCRIPTIONAL ACTIVATOR"/>
    <property type="match status" value="1"/>
</dbReference>
<evidence type="ECO:0000256" key="4">
    <source>
        <dbReference type="ARBA" id="ARBA00023163"/>
    </source>
</evidence>
<dbReference type="Gene3D" id="1.10.10.10">
    <property type="entry name" value="Winged helix-like DNA-binding domain superfamily/Winged helix DNA-binding domain"/>
    <property type="match status" value="1"/>
</dbReference>
<dbReference type="Pfam" id="PF03466">
    <property type="entry name" value="LysR_substrate"/>
    <property type="match status" value="1"/>
</dbReference>
<evidence type="ECO:0000259" key="5">
    <source>
        <dbReference type="PROSITE" id="PS50931"/>
    </source>
</evidence>
<dbReference type="GO" id="GO:0003700">
    <property type="term" value="F:DNA-binding transcription factor activity"/>
    <property type="evidence" value="ECO:0007669"/>
    <property type="project" value="InterPro"/>
</dbReference>
<name>A0A3A8ANU9_9HYPH</name>
<evidence type="ECO:0000256" key="2">
    <source>
        <dbReference type="ARBA" id="ARBA00023015"/>
    </source>
</evidence>
<dbReference type="SUPFAM" id="SSF53850">
    <property type="entry name" value="Periplasmic binding protein-like II"/>
    <property type="match status" value="1"/>
</dbReference>
<keyword evidence="3" id="KW-0238">DNA-binding</keyword>
<dbReference type="AlphaFoldDB" id="A0A3A8ANU9"/>
<dbReference type="InterPro" id="IPR058163">
    <property type="entry name" value="LysR-type_TF_proteobact-type"/>
</dbReference>
<dbReference type="EMBL" id="QFWV02000002">
    <property type="protein sequence ID" value="RKF08334.1"/>
    <property type="molecule type" value="Genomic_DNA"/>
</dbReference>
<comment type="caution">
    <text evidence="6">The sequence shown here is derived from an EMBL/GenBank/DDBJ whole genome shotgun (WGS) entry which is preliminary data.</text>
</comment>
<keyword evidence="2" id="KW-0805">Transcription regulation</keyword>
<protein>
    <submittedName>
        <fullName evidence="6">Transcriptional regulator GcvA</fullName>
    </submittedName>
</protein>
<dbReference type="GO" id="GO:0006351">
    <property type="term" value="P:DNA-templated transcription"/>
    <property type="evidence" value="ECO:0007669"/>
    <property type="project" value="TreeGrafter"/>
</dbReference>
<dbReference type="GO" id="GO:0043565">
    <property type="term" value="F:sequence-specific DNA binding"/>
    <property type="evidence" value="ECO:0007669"/>
    <property type="project" value="TreeGrafter"/>
</dbReference>
<evidence type="ECO:0000313" key="7">
    <source>
        <dbReference type="Proteomes" id="UP000246132"/>
    </source>
</evidence>
<dbReference type="InterPro" id="IPR036388">
    <property type="entry name" value="WH-like_DNA-bd_sf"/>
</dbReference>
<dbReference type="InterPro" id="IPR005119">
    <property type="entry name" value="LysR_subst-bd"/>
</dbReference>
<dbReference type="PRINTS" id="PR00039">
    <property type="entry name" value="HTHLYSR"/>
</dbReference>
<dbReference type="Pfam" id="PF00126">
    <property type="entry name" value="HTH_1"/>
    <property type="match status" value="1"/>
</dbReference>
<keyword evidence="4" id="KW-0804">Transcription</keyword>